<dbReference type="Pfam" id="PF07992">
    <property type="entry name" value="Pyr_redox_2"/>
    <property type="match status" value="1"/>
</dbReference>
<dbReference type="Proteomes" id="UP000808146">
    <property type="component" value="Unassembled WGS sequence"/>
</dbReference>
<dbReference type="GO" id="GO:0016491">
    <property type="term" value="F:oxidoreductase activity"/>
    <property type="evidence" value="ECO:0007669"/>
    <property type="project" value="UniProtKB-KW"/>
</dbReference>
<dbReference type="SUPFAM" id="SSF51905">
    <property type="entry name" value="FAD/NAD(P)-binding domain"/>
    <property type="match status" value="1"/>
</dbReference>
<proteinExistence type="predicted"/>
<evidence type="ECO:0000256" key="4">
    <source>
        <dbReference type="ARBA" id="ARBA00023002"/>
    </source>
</evidence>
<dbReference type="InterPro" id="IPR023753">
    <property type="entry name" value="FAD/NAD-binding_dom"/>
</dbReference>
<name>A0A9D7LL20_9RHOO</name>
<comment type="caution">
    <text evidence="8">The sequence shown here is derived from an EMBL/GenBank/DDBJ whole genome shotgun (WGS) entry which is preliminary data.</text>
</comment>
<accession>A0A9D7LL20</accession>
<keyword evidence="3" id="KW-0274">FAD</keyword>
<dbReference type="InterPro" id="IPR050260">
    <property type="entry name" value="FAD-bd_OxRdtase"/>
</dbReference>
<reference evidence="8" key="1">
    <citation type="submission" date="2020-10" db="EMBL/GenBank/DDBJ databases">
        <title>Connecting structure to function with the recovery of over 1000 high-quality activated sludge metagenome-assembled genomes encoding full-length rRNA genes using long-read sequencing.</title>
        <authorList>
            <person name="Singleton C.M."/>
            <person name="Petriglieri F."/>
            <person name="Kristensen J.M."/>
            <person name="Kirkegaard R.H."/>
            <person name="Michaelsen T.Y."/>
            <person name="Andersen M.H."/>
            <person name="Karst S.M."/>
            <person name="Dueholm M.S."/>
            <person name="Nielsen P.H."/>
            <person name="Albertsen M."/>
        </authorList>
    </citation>
    <scope>NUCLEOTIDE SEQUENCE</scope>
    <source>
        <strain evidence="8">OdNE_18-Q3-R46-58_BAT3C.305</strain>
    </source>
</reference>
<sequence>MKPKTRAVVIGGGFIGLETAENLVHRGFDVTLVEMLDQLLAPLDRDMARIVEGYVERHGIRLELNDGVAGFRQAAGGALEVLTRSGKTHPADIVILALGVRPDTTLARTAGLEIGERGGIRRRADAHQPPGHFRGRRRRRSPRFRDRRVEPDCAPARPTARAHRGRCHRRAPVTFPRHPGHIDHRPLARPPGSAGKTLSASVTTTMKTYLYPIHMPVTPAHAGPHEGVVQKPRPPLGAQAGMDGVDKRISALAMAIQMGATIYDPRSPSR</sequence>
<evidence type="ECO:0000256" key="6">
    <source>
        <dbReference type="SAM" id="MobiDB-lite"/>
    </source>
</evidence>
<dbReference type="PANTHER" id="PTHR43429:SF1">
    <property type="entry name" value="NAD(P)H SULFUR OXIDOREDUCTASE (COA-DEPENDENT)"/>
    <property type="match status" value="1"/>
</dbReference>
<dbReference type="PANTHER" id="PTHR43429">
    <property type="entry name" value="PYRIDINE NUCLEOTIDE-DISULFIDE OXIDOREDUCTASE DOMAIN-CONTAINING"/>
    <property type="match status" value="1"/>
</dbReference>
<dbReference type="PRINTS" id="PR00411">
    <property type="entry name" value="PNDRDTASEI"/>
</dbReference>
<dbReference type="EMBL" id="JADKBR010000003">
    <property type="protein sequence ID" value="MBK8889916.1"/>
    <property type="molecule type" value="Genomic_DNA"/>
</dbReference>
<feature type="compositionally biased region" description="Basic residues" evidence="6">
    <location>
        <begin position="160"/>
        <end position="171"/>
    </location>
</feature>
<feature type="region of interest" description="Disordered" evidence="6">
    <location>
        <begin position="120"/>
        <end position="198"/>
    </location>
</feature>
<keyword evidence="5" id="KW-0676">Redox-active center</keyword>
<evidence type="ECO:0000313" key="8">
    <source>
        <dbReference type="EMBL" id="MBK8889916.1"/>
    </source>
</evidence>
<evidence type="ECO:0000256" key="1">
    <source>
        <dbReference type="ARBA" id="ARBA00001974"/>
    </source>
</evidence>
<evidence type="ECO:0000313" key="9">
    <source>
        <dbReference type="Proteomes" id="UP000808146"/>
    </source>
</evidence>
<feature type="compositionally biased region" description="Basic residues" evidence="6">
    <location>
        <begin position="133"/>
        <end position="142"/>
    </location>
</feature>
<protein>
    <submittedName>
        <fullName evidence="8">FAD-dependent oxidoreductase</fullName>
    </submittedName>
</protein>
<dbReference type="AlphaFoldDB" id="A0A9D7LL20"/>
<comment type="cofactor">
    <cofactor evidence="1">
        <name>FAD</name>
        <dbReference type="ChEBI" id="CHEBI:57692"/>
    </cofactor>
</comment>
<dbReference type="InterPro" id="IPR036188">
    <property type="entry name" value="FAD/NAD-bd_sf"/>
</dbReference>
<organism evidence="8 9">
    <name type="scientific">Candidatus Dechloromonas phosphorivorans</name>
    <dbReference type="NCBI Taxonomy" id="2899244"/>
    <lineage>
        <taxon>Bacteria</taxon>
        <taxon>Pseudomonadati</taxon>
        <taxon>Pseudomonadota</taxon>
        <taxon>Betaproteobacteria</taxon>
        <taxon>Rhodocyclales</taxon>
        <taxon>Azonexaceae</taxon>
        <taxon>Dechloromonas</taxon>
    </lineage>
</organism>
<evidence type="ECO:0000259" key="7">
    <source>
        <dbReference type="Pfam" id="PF07992"/>
    </source>
</evidence>
<evidence type="ECO:0000256" key="5">
    <source>
        <dbReference type="ARBA" id="ARBA00023284"/>
    </source>
</evidence>
<keyword evidence="2" id="KW-0285">Flavoprotein</keyword>
<evidence type="ECO:0000256" key="2">
    <source>
        <dbReference type="ARBA" id="ARBA00022630"/>
    </source>
</evidence>
<dbReference type="PRINTS" id="PR00368">
    <property type="entry name" value="FADPNR"/>
</dbReference>
<feature type="domain" description="FAD/NAD(P)-binding" evidence="7">
    <location>
        <begin position="5"/>
        <end position="121"/>
    </location>
</feature>
<dbReference type="Gene3D" id="3.50.50.60">
    <property type="entry name" value="FAD/NAD(P)-binding domain"/>
    <property type="match status" value="2"/>
</dbReference>
<keyword evidence="4" id="KW-0560">Oxidoreductase</keyword>
<gene>
    <name evidence="8" type="ORF">IPN75_05710</name>
</gene>
<evidence type="ECO:0000256" key="3">
    <source>
        <dbReference type="ARBA" id="ARBA00022827"/>
    </source>
</evidence>